<dbReference type="AlphaFoldDB" id="A0A2H0TFI3"/>
<feature type="transmembrane region" description="Helical" evidence="6">
    <location>
        <begin position="175"/>
        <end position="198"/>
    </location>
</feature>
<dbReference type="GO" id="GO:0008360">
    <property type="term" value="P:regulation of cell shape"/>
    <property type="evidence" value="ECO:0007669"/>
    <property type="project" value="UniProtKB-KW"/>
</dbReference>
<dbReference type="GO" id="GO:0032153">
    <property type="term" value="C:cell division site"/>
    <property type="evidence" value="ECO:0007669"/>
    <property type="project" value="TreeGrafter"/>
</dbReference>
<dbReference type="NCBIfam" id="TIGR02210">
    <property type="entry name" value="rodA_shape"/>
    <property type="match status" value="1"/>
</dbReference>
<proteinExistence type="predicted"/>
<dbReference type="InterPro" id="IPR001182">
    <property type="entry name" value="FtsW/RodA"/>
</dbReference>
<comment type="caution">
    <text evidence="7">The sequence shown here is derived from an EMBL/GenBank/DDBJ whole genome shotgun (WGS) entry which is preliminary data.</text>
</comment>
<feature type="transmembrane region" description="Helical" evidence="6">
    <location>
        <begin position="7"/>
        <end position="27"/>
    </location>
</feature>
<feature type="transmembrane region" description="Helical" evidence="6">
    <location>
        <begin position="264"/>
        <end position="285"/>
    </location>
</feature>
<accession>A0A2H0TFI3</accession>
<dbReference type="PANTHER" id="PTHR30474">
    <property type="entry name" value="CELL CYCLE PROTEIN"/>
    <property type="match status" value="1"/>
</dbReference>
<feature type="transmembrane region" description="Helical" evidence="6">
    <location>
        <begin position="328"/>
        <end position="348"/>
    </location>
</feature>
<dbReference type="GO" id="GO:0015648">
    <property type="term" value="F:lipid-linked peptidoglycan transporter activity"/>
    <property type="evidence" value="ECO:0007669"/>
    <property type="project" value="TreeGrafter"/>
</dbReference>
<evidence type="ECO:0000256" key="3">
    <source>
        <dbReference type="ARBA" id="ARBA00022960"/>
    </source>
</evidence>
<dbReference type="Pfam" id="PF01098">
    <property type="entry name" value="FTSW_RODA_SPOVE"/>
    <property type="match status" value="1"/>
</dbReference>
<evidence type="ECO:0000256" key="4">
    <source>
        <dbReference type="ARBA" id="ARBA00022989"/>
    </source>
</evidence>
<evidence type="ECO:0000256" key="6">
    <source>
        <dbReference type="SAM" id="Phobius"/>
    </source>
</evidence>
<evidence type="ECO:0000313" key="8">
    <source>
        <dbReference type="Proteomes" id="UP000231503"/>
    </source>
</evidence>
<feature type="transmembrane region" description="Helical" evidence="6">
    <location>
        <begin position="64"/>
        <end position="87"/>
    </location>
</feature>
<dbReference type="GO" id="GO:0051301">
    <property type="term" value="P:cell division"/>
    <property type="evidence" value="ECO:0007669"/>
    <property type="project" value="InterPro"/>
</dbReference>
<dbReference type="Proteomes" id="UP000231503">
    <property type="component" value="Unassembled WGS sequence"/>
</dbReference>
<keyword evidence="4 6" id="KW-1133">Transmembrane helix</keyword>
<feature type="transmembrane region" description="Helical" evidence="6">
    <location>
        <begin position="128"/>
        <end position="146"/>
    </location>
</feature>
<gene>
    <name evidence="7" type="ORF">COU47_01285</name>
</gene>
<evidence type="ECO:0000313" key="7">
    <source>
        <dbReference type="EMBL" id="PIR69704.1"/>
    </source>
</evidence>
<keyword evidence="5 6" id="KW-0472">Membrane</keyword>
<dbReference type="EMBL" id="PFCO01000003">
    <property type="protein sequence ID" value="PIR69704.1"/>
    <property type="molecule type" value="Genomic_DNA"/>
</dbReference>
<keyword evidence="3" id="KW-0133">Cell shape</keyword>
<feature type="transmembrane region" description="Helical" evidence="6">
    <location>
        <begin position="39"/>
        <end position="57"/>
    </location>
</feature>
<protein>
    <submittedName>
        <fullName evidence="7">Rod shape-determining protein RodA</fullName>
    </submittedName>
</protein>
<evidence type="ECO:0000256" key="1">
    <source>
        <dbReference type="ARBA" id="ARBA00004141"/>
    </source>
</evidence>
<feature type="transmembrane region" description="Helical" evidence="6">
    <location>
        <begin position="152"/>
        <end position="168"/>
    </location>
</feature>
<name>A0A2H0TFI3_9BACT</name>
<keyword evidence="2 6" id="KW-0812">Transmembrane</keyword>
<feature type="transmembrane region" description="Helical" evidence="6">
    <location>
        <begin position="93"/>
        <end position="116"/>
    </location>
</feature>
<organism evidence="7 8">
    <name type="scientific">Candidatus Niyogibacteria bacterium CG10_big_fil_rev_8_21_14_0_10_46_36</name>
    <dbReference type="NCBI Taxonomy" id="1974726"/>
    <lineage>
        <taxon>Bacteria</taxon>
        <taxon>Candidatus Niyogiibacteriota</taxon>
    </lineage>
</organism>
<feature type="transmembrane region" description="Helical" evidence="6">
    <location>
        <begin position="297"/>
        <end position="316"/>
    </location>
</feature>
<dbReference type="InterPro" id="IPR011923">
    <property type="entry name" value="RodA/MrdB"/>
</dbReference>
<evidence type="ECO:0000256" key="2">
    <source>
        <dbReference type="ARBA" id="ARBA00022692"/>
    </source>
</evidence>
<sequence>MIRALRTIDWTSLLIIMPLLLAGLFTMKSFGGENASDYFFWRQIIWLALGLGVCIIFSQIDWRFFYSSGFLIVFYAVGLLVLVSLFLANETSWFQFSFFAIQPSEFMKLIVVLLLAKYFSRRHIEITQFRHVLISGLYAAIPAFLVLMQPDFGSAIIFFIIWLGMVISSGIPFRYLALVLGVAVIMFVVVWMLVLAPYQKDRILTFVNPYLDPQGAGYHILQTQIAVGSGQMFGQGVGYGIQSRLKFLPEHETDFIFAAFAEEWGFAGALLLIAFFIILIWRLLGPARASSDNFIRLFSIGLSLIVISHFIVHVGMNVGLLPITGLPLSFVSYGGSHLLMLFLALGIWMNMRQSRRTQVSGDEIDVS</sequence>
<comment type="subcellular location">
    <subcellularLocation>
        <location evidence="1">Membrane</location>
        <topology evidence="1">Multi-pass membrane protein</topology>
    </subcellularLocation>
</comment>
<dbReference type="GO" id="GO:0005886">
    <property type="term" value="C:plasma membrane"/>
    <property type="evidence" value="ECO:0007669"/>
    <property type="project" value="TreeGrafter"/>
</dbReference>
<evidence type="ECO:0000256" key="5">
    <source>
        <dbReference type="ARBA" id="ARBA00023136"/>
    </source>
</evidence>
<reference evidence="8" key="1">
    <citation type="submission" date="2017-09" db="EMBL/GenBank/DDBJ databases">
        <title>Depth-based differentiation of microbial function through sediment-hosted aquifers and enrichment of novel symbionts in the deep terrestrial subsurface.</title>
        <authorList>
            <person name="Probst A.J."/>
            <person name="Ladd B."/>
            <person name="Jarett J.K."/>
            <person name="Geller-Mcgrath D.E."/>
            <person name="Sieber C.M.K."/>
            <person name="Emerson J.B."/>
            <person name="Anantharaman K."/>
            <person name="Thomas B.C."/>
            <person name="Malmstrom R."/>
            <person name="Stieglmeier M."/>
            <person name="Klingl A."/>
            <person name="Woyke T."/>
            <person name="Ryan C.M."/>
            <person name="Banfield J.F."/>
        </authorList>
    </citation>
    <scope>NUCLEOTIDE SEQUENCE [LARGE SCALE GENOMIC DNA]</scope>
</reference>